<name>A0A6N8FRP3_9CHRO</name>
<protein>
    <submittedName>
        <fullName evidence="1">Uncharacterized protein</fullName>
    </submittedName>
</protein>
<dbReference type="RefSeq" id="WP_105218429.1">
    <property type="nucleotide sequence ID" value="NZ_CAWNSU010000115.1"/>
</dbReference>
<reference evidence="1 2" key="1">
    <citation type="journal article" date="2019" name="Front. Microbiol.">
        <title>Genomic Features for Desiccation Tolerance and Sugar Biosynthesis in the Extremophile Gloeocapsopsis sp. UTEX B3054.</title>
        <authorList>
            <person name="Urrejola C."/>
            <person name="Alcorta J."/>
            <person name="Salas L."/>
            <person name="Vasquez M."/>
            <person name="Polz M.F."/>
            <person name="Vicuna R."/>
            <person name="Diez B."/>
        </authorList>
    </citation>
    <scope>NUCLEOTIDE SEQUENCE [LARGE SCALE GENOMIC DNA]</scope>
    <source>
        <strain evidence="1 2">1H9</strain>
    </source>
</reference>
<organism evidence="1 2">
    <name type="scientific">Gloeocapsopsis dulcis AAB1 = 1H9</name>
    <dbReference type="NCBI Taxonomy" id="1433147"/>
    <lineage>
        <taxon>Bacteria</taxon>
        <taxon>Bacillati</taxon>
        <taxon>Cyanobacteriota</taxon>
        <taxon>Cyanophyceae</taxon>
        <taxon>Oscillatoriophycideae</taxon>
        <taxon>Chroococcales</taxon>
        <taxon>Chroococcaceae</taxon>
        <taxon>Gloeocapsopsis</taxon>
        <taxon>Gloeocapsopsis dulcis</taxon>
    </lineage>
</organism>
<accession>A0A6N8FRP3</accession>
<dbReference type="Pfam" id="PF21826">
    <property type="entry name" value="DUF6887"/>
    <property type="match status" value="1"/>
</dbReference>
<dbReference type="AlphaFoldDB" id="A0A6N8FRP3"/>
<dbReference type="EMBL" id="NAPY01000001">
    <property type="protein sequence ID" value="MUL35005.1"/>
    <property type="molecule type" value="Genomic_DNA"/>
</dbReference>
<gene>
    <name evidence="1" type="ORF">BWI75_01150</name>
</gene>
<dbReference type="Proteomes" id="UP000441797">
    <property type="component" value="Unassembled WGS sequence"/>
</dbReference>
<keyword evidence="2" id="KW-1185">Reference proteome</keyword>
<evidence type="ECO:0000313" key="2">
    <source>
        <dbReference type="Proteomes" id="UP000441797"/>
    </source>
</evidence>
<comment type="caution">
    <text evidence="1">The sequence shown here is derived from an EMBL/GenBank/DDBJ whole genome shotgun (WGS) entry which is preliminary data.</text>
</comment>
<sequence>MSRPDFSVMTEQELRAYVLNHREDKVAFEAYLDKVRQRPPIAVIEPEEWSEEKMQEVLNLIKQRNEQV</sequence>
<dbReference type="InterPro" id="IPR054053">
    <property type="entry name" value="DUF6887"/>
</dbReference>
<evidence type="ECO:0000313" key="1">
    <source>
        <dbReference type="EMBL" id="MUL35005.1"/>
    </source>
</evidence>
<proteinExistence type="predicted"/>
<dbReference type="OrthoDB" id="428065at2"/>